<reference evidence="1 2" key="1">
    <citation type="submission" date="2017-09" db="EMBL/GenBank/DDBJ databases">
        <title>Comparative genomics of rhizobia isolated from Phaseolus vulgaris in China.</title>
        <authorList>
            <person name="Tong W."/>
        </authorList>
    </citation>
    <scope>NUCLEOTIDE SEQUENCE [LARGE SCALE GENOMIC DNA]</scope>
    <source>
        <strain evidence="1 2">Y27</strain>
    </source>
</reference>
<dbReference type="EMBL" id="NWSL01000007">
    <property type="protein sequence ID" value="PDS51451.1"/>
    <property type="molecule type" value="Genomic_DNA"/>
</dbReference>
<organism evidence="1 2">
    <name type="scientific">Rhizobium anhuiense</name>
    <dbReference type="NCBI Taxonomy" id="1184720"/>
    <lineage>
        <taxon>Bacteria</taxon>
        <taxon>Pseudomonadati</taxon>
        <taxon>Pseudomonadota</taxon>
        <taxon>Alphaproteobacteria</taxon>
        <taxon>Hyphomicrobiales</taxon>
        <taxon>Rhizobiaceae</taxon>
        <taxon>Rhizobium/Agrobacterium group</taxon>
        <taxon>Rhizobium</taxon>
    </lineage>
</organism>
<sequence length="226" mass="25928">MKTCKANGCFTQTNGFSSYCERHKRTKARHGHPQQTGVKKSDLKQYLKEIESYLKTVSASNANDIMADIWERTTRRAQAHLDEATRGVPFNRHELQASKAIVSLSKEADSATIGKLLMAMGFWYEDDQRCWKYDEGFRFQTVRMLLRLNPREAAYDWSMNGITRTVYREIPPRTIRALWSNIQETKLVLYGMEIARRRAKGMEVARQKAMAERDAILGPEQTGGAA</sequence>
<gene>
    <name evidence="1" type="ORF">CO662_13360</name>
</gene>
<name>A0ABX4JAM4_9HYPH</name>
<evidence type="ECO:0000313" key="1">
    <source>
        <dbReference type="EMBL" id="PDS51451.1"/>
    </source>
</evidence>
<comment type="caution">
    <text evidence="1">The sequence shown here is derived from an EMBL/GenBank/DDBJ whole genome shotgun (WGS) entry which is preliminary data.</text>
</comment>
<accession>A0ABX4JAM4</accession>
<proteinExistence type="predicted"/>
<dbReference type="Proteomes" id="UP000219972">
    <property type="component" value="Unassembled WGS sequence"/>
</dbReference>
<keyword evidence="2" id="KW-1185">Reference proteome</keyword>
<protein>
    <submittedName>
        <fullName evidence="1">Uncharacterized protein</fullName>
    </submittedName>
</protein>
<dbReference type="RefSeq" id="WP_097543195.1">
    <property type="nucleotide sequence ID" value="NZ_NWSL01000007.1"/>
</dbReference>
<evidence type="ECO:0000313" key="2">
    <source>
        <dbReference type="Proteomes" id="UP000219972"/>
    </source>
</evidence>